<organism evidence="2 3">
    <name type="scientific">Campylobacter gastrosuis</name>
    <dbReference type="NCBI Taxonomy" id="2974576"/>
    <lineage>
        <taxon>Bacteria</taxon>
        <taxon>Pseudomonadati</taxon>
        <taxon>Campylobacterota</taxon>
        <taxon>Epsilonproteobacteria</taxon>
        <taxon>Campylobacterales</taxon>
        <taxon>Campylobacteraceae</taxon>
        <taxon>Campylobacter</taxon>
    </lineage>
</organism>
<gene>
    <name evidence="2" type="ORF">NYG85_04790</name>
</gene>
<comment type="caution">
    <text evidence="2">The sequence shown here is derived from an EMBL/GenBank/DDBJ whole genome shotgun (WGS) entry which is preliminary data.</text>
</comment>
<sequence length="403" mass="46161">MTEKTTQTIQQTIKAEFYEHVVKILELTTNQNSPYSESLRYLDGKINDFNIPEAQRVQILTQLLPNMTLSFTNTALQTALALIETIRRAELTETQNRSAMLSFEVARQTAEAERDLRIIEREIKNSQLAELNEQRPLKLEQLRQQNLAVAENIKNITEQTKGHKVKNDELNEQRPLKLEQLRQQNLAVAENIKNITEQTKGHKVKNDELNEQRPLKLEQLRQQNLAVAENIKNITEQTKGHKVKNDELNEQRPLKLEQLRQQNLAVAENIKNITEQTKGHKVKNDELNEQKSDKLLNLKKQGVLLDAQAKKLNTDTTLIAAQKEAITKQVRDNRLIKAVSTMGAFISENHAGGMIVPETMTRYYFSLIRTLTHDEMLDIGDIPNVFGMSEKPSAAKNHPVFGR</sequence>
<dbReference type="EMBL" id="JANURM010000003">
    <property type="protein sequence ID" value="MDL0088690.1"/>
    <property type="molecule type" value="Genomic_DNA"/>
</dbReference>
<evidence type="ECO:0000313" key="3">
    <source>
        <dbReference type="Proteomes" id="UP001173801"/>
    </source>
</evidence>
<dbReference type="RefSeq" id="WP_284937345.1">
    <property type="nucleotide sequence ID" value="NZ_JANURM010000003.1"/>
</dbReference>
<evidence type="ECO:0000313" key="2">
    <source>
        <dbReference type="EMBL" id="MDL0088690.1"/>
    </source>
</evidence>
<proteinExistence type="predicted"/>
<feature type="coiled-coil region" evidence="1">
    <location>
        <begin position="109"/>
        <end position="290"/>
    </location>
</feature>
<reference evidence="2" key="2">
    <citation type="journal article" date="2023" name="Microorganisms">
        <title>Isolation and Genomic Characteristics of Cat-Borne Campylobacter felis sp. nov. and Sheep-Borne Campylobacter ovis sp. nov.</title>
        <authorList>
            <person name="Wang H."/>
            <person name="Li Y."/>
            <person name="Gu Y."/>
            <person name="Zhou G."/>
            <person name="Chen X."/>
            <person name="Zhang X."/>
            <person name="Shao Z."/>
            <person name="Zhang J."/>
            <person name="Zhang M."/>
        </authorList>
    </citation>
    <scope>NUCLEOTIDE SEQUENCE</scope>
    <source>
        <strain evidence="2">PS10</strain>
    </source>
</reference>
<keyword evidence="3" id="KW-1185">Reference proteome</keyword>
<evidence type="ECO:0000256" key="1">
    <source>
        <dbReference type="SAM" id="Coils"/>
    </source>
</evidence>
<dbReference type="Proteomes" id="UP001173801">
    <property type="component" value="Unassembled WGS sequence"/>
</dbReference>
<reference evidence="2" key="1">
    <citation type="submission" date="2022-08" db="EMBL/GenBank/DDBJ databases">
        <authorList>
            <person name="Wang H."/>
        </authorList>
    </citation>
    <scope>NUCLEOTIDE SEQUENCE</scope>
    <source>
        <strain evidence="2">PS10</strain>
    </source>
</reference>
<name>A0ABT7HPE9_9BACT</name>
<protein>
    <submittedName>
        <fullName evidence="2">Uncharacterized protein</fullName>
    </submittedName>
</protein>
<keyword evidence="1" id="KW-0175">Coiled coil</keyword>
<accession>A0ABT7HPE9</accession>